<evidence type="ECO:0000256" key="2">
    <source>
        <dbReference type="SAM" id="Phobius"/>
    </source>
</evidence>
<protein>
    <submittedName>
        <fullName evidence="3">DUF3014 domain-containing protein</fullName>
    </submittedName>
</protein>
<keyword evidence="2" id="KW-1133">Transmembrane helix</keyword>
<organism evidence="3 4">
    <name type="scientific">Allofranklinella schreckenbergeri</name>
    <dbReference type="NCBI Taxonomy" id="1076744"/>
    <lineage>
        <taxon>Bacteria</taxon>
        <taxon>Pseudomonadati</taxon>
        <taxon>Pseudomonadota</taxon>
        <taxon>Betaproteobacteria</taxon>
        <taxon>Burkholderiales</taxon>
        <taxon>Comamonadaceae</taxon>
        <taxon>Allofranklinella</taxon>
    </lineage>
</organism>
<keyword evidence="2" id="KW-0472">Membrane</keyword>
<name>A0A3M6R7A0_9BURK</name>
<feature type="compositionally biased region" description="Low complexity" evidence="1">
    <location>
        <begin position="80"/>
        <end position="102"/>
    </location>
</feature>
<evidence type="ECO:0000313" key="3">
    <source>
        <dbReference type="EMBL" id="RMX11095.1"/>
    </source>
</evidence>
<gene>
    <name evidence="3" type="ORF">EBQ24_02730</name>
</gene>
<proteinExistence type="predicted"/>
<dbReference type="Pfam" id="PF11219">
    <property type="entry name" value="DUF3014"/>
    <property type="match status" value="1"/>
</dbReference>
<feature type="region of interest" description="Disordered" evidence="1">
    <location>
        <begin position="65"/>
        <end position="115"/>
    </location>
</feature>
<dbReference type="Proteomes" id="UP000281171">
    <property type="component" value="Unassembled WGS sequence"/>
</dbReference>
<feature type="transmembrane region" description="Helical" evidence="2">
    <location>
        <begin position="21"/>
        <end position="38"/>
    </location>
</feature>
<dbReference type="AlphaFoldDB" id="A0A3M6R7A0"/>
<dbReference type="InterPro" id="IPR021382">
    <property type="entry name" value="DUF3014"/>
</dbReference>
<comment type="caution">
    <text evidence="3">The sequence shown here is derived from an EMBL/GenBank/DDBJ whole genome shotgun (WGS) entry which is preliminary data.</text>
</comment>
<accession>A0A3M6R7A0</accession>
<evidence type="ECO:0000256" key="1">
    <source>
        <dbReference type="SAM" id="MobiDB-lite"/>
    </source>
</evidence>
<dbReference type="EMBL" id="RDQK01000005">
    <property type="protein sequence ID" value="RMX11095.1"/>
    <property type="molecule type" value="Genomic_DNA"/>
</dbReference>
<dbReference type="RefSeq" id="WP_122247600.1">
    <property type="nucleotide sequence ID" value="NZ_RDQK01000005.1"/>
</dbReference>
<sequence>MTQRIRAHAHGLAPRPRRRPWKTLTALALAAAVAVWLWQAPQERQRLLHAGQSLGARWSGWLDGLSGERPDAKDQPAASTPPDAARPDAVPAPDAVTALDNPIPLPPPPPEDAAALAPSFAEAAPASPASPSHPLYALEPLEPAAALPALDASDARVRETLAALAPAVSGPAAAWVRPERLVRRFVATVDNLTAERAPTAQWPVHPTPPRFLVDGGEADARIAPANHARYAAAMQFVRQLDVPQAARQYRQHYALFQQAYEELGYPGRYFNDRLVAVIDHLLQTPEPATPPRVHLMPVRSTVASQQPWVRYQFVDPQLEALSAGQKMLLRMGADNTRAIKAQLRAFRAAITAQPVQ</sequence>
<reference evidence="3 4" key="1">
    <citation type="submission" date="2018-10" db="EMBL/GenBank/DDBJ databases">
        <title>Comamonadaceae CDC group NO-1 genome sequencing and assembly.</title>
        <authorList>
            <person name="Bernier A.-M."/>
            <person name="Bernard K."/>
        </authorList>
    </citation>
    <scope>NUCLEOTIDE SEQUENCE [LARGE SCALE GENOMIC DNA]</scope>
    <source>
        <strain evidence="3 4">NML180581</strain>
    </source>
</reference>
<evidence type="ECO:0000313" key="4">
    <source>
        <dbReference type="Proteomes" id="UP000281171"/>
    </source>
</evidence>
<keyword evidence="2" id="KW-0812">Transmembrane</keyword>